<protein>
    <recommendedName>
        <fullName evidence="2">VWFA domain-containing protein</fullName>
    </recommendedName>
</protein>
<proteinExistence type="predicted"/>
<feature type="non-terminal residue" evidence="3">
    <location>
        <position position="1"/>
    </location>
</feature>
<comment type="caution">
    <text evidence="3">The sequence shown here is derived from an EMBL/GenBank/DDBJ whole genome shotgun (WGS) entry which is preliminary data.</text>
</comment>
<dbReference type="EMBL" id="CAJNOQ010030322">
    <property type="protein sequence ID" value="CAF1573979.1"/>
    <property type="molecule type" value="Genomic_DNA"/>
</dbReference>
<evidence type="ECO:0000313" key="5">
    <source>
        <dbReference type="Proteomes" id="UP000663829"/>
    </source>
</evidence>
<dbReference type="InterPro" id="IPR002035">
    <property type="entry name" value="VWF_A"/>
</dbReference>
<dbReference type="AlphaFoldDB" id="A0A815YPX8"/>
<dbReference type="InterPro" id="IPR036465">
    <property type="entry name" value="vWFA_dom_sf"/>
</dbReference>
<evidence type="ECO:0000313" key="4">
    <source>
        <dbReference type="EMBL" id="CAF4438249.1"/>
    </source>
</evidence>
<dbReference type="SMART" id="SM00327">
    <property type="entry name" value="VWA"/>
    <property type="match status" value="1"/>
</dbReference>
<dbReference type="PROSITE" id="PS50234">
    <property type="entry name" value="VWFA"/>
    <property type="match status" value="1"/>
</dbReference>
<feature type="compositionally biased region" description="Polar residues" evidence="1">
    <location>
        <begin position="252"/>
        <end position="264"/>
    </location>
</feature>
<dbReference type="PANTHER" id="PTHR24020">
    <property type="entry name" value="COLLAGEN ALPHA"/>
    <property type="match status" value="1"/>
</dbReference>
<dbReference type="Pfam" id="PF00092">
    <property type="entry name" value="VWA"/>
    <property type="match status" value="1"/>
</dbReference>
<dbReference type="CDD" id="cd01450">
    <property type="entry name" value="vWFA_subfamily_ECM"/>
    <property type="match status" value="1"/>
</dbReference>
<gene>
    <name evidence="3" type="ORF">GPM918_LOCUS40593</name>
    <name evidence="4" type="ORF">SRO942_LOCUS41551</name>
</gene>
<evidence type="ECO:0000313" key="3">
    <source>
        <dbReference type="EMBL" id="CAF1573979.1"/>
    </source>
</evidence>
<evidence type="ECO:0000259" key="2">
    <source>
        <dbReference type="PROSITE" id="PS50234"/>
    </source>
</evidence>
<evidence type="ECO:0000256" key="1">
    <source>
        <dbReference type="SAM" id="MobiDB-lite"/>
    </source>
</evidence>
<dbReference type="Proteomes" id="UP000681722">
    <property type="component" value="Unassembled WGS sequence"/>
</dbReference>
<dbReference type="InterPro" id="IPR050525">
    <property type="entry name" value="ECM_Assembly_Org"/>
</dbReference>
<dbReference type="PRINTS" id="PR00453">
    <property type="entry name" value="VWFADOMAIN"/>
</dbReference>
<dbReference type="SUPFAM" id="SSF53300">
    <property type="entry name" value="vWA-like"/>
    <property type="match status" value="1"/>
</dbReference>
<sequence length="322" mass="35261">HAQTTNCQTILDLILIVDDSGSVAVSDFERAKSAMANLTERLNIGPHRVHISIIKYSTTVEDSYIFSKTGTNQLKGAIVNVIKNLKYTGGSTATGDAISRARQICDRECREKTEAIPRAVVLFTDGNSNTGKPVGQESALLREQTKATVFAVGIGSGINELELQLIATKPYETYVLRLSNYLQLTQVINEVTIIACKVPAFIEVGVVYKSEVEQNTYRFYQAEIKGLRNGMGGFMETAVNVTAGDVKVYTSLTEPNPTSDNSRQAIAEGKRQQQDGKSTVDIYIEYIPPGSTKFYTSFKGLNNQNKYTFKSKITDLNGGVIG</sequence>
<reference evidence="3" key="1">
    <citation type="submission" date="2021-02" db="EMBL/GenBank/DDBJ databases">
        <authorList>
            <person name="Nowell W R."/>
        </authorList>
    </citation>
    <scope>NUCLEOTIDE SEQUENCE</scope>
</reference>
<dbReference type="PANTHER" id="PTHR24020:SF20">
    <property type="entry name" value="PH DOMAIN-CONTAINING PROTEIN"/>
    <property type="match status" value="1"/>
</dbReference>
<dbReference type="Proteomes" id="UP000663829">
    <property type="component" value="Unassembled WGS sequence"/>
</dbReference>
<dbReference type="EMBL" id="CAJOBC010096182">
    <property type="protein sequence ID" value="CAF4438249.1"/>
    <property type="molecule type" value="Genomic_DNA"/>
</dbReference>
<dbReference type="OrthoDB" id="6132182at2759"/>
<name>A0A815YPX8_9BILA</name>
<dbReference type="Gene3D" id="3.40.50.410">
    <property type="entry name" value="von Willebrand factor, type A domain"/>
    <property type="match status" value="1"/>
</dbReference>
<feature type="domain" description="VWFA" evidence="2">
    <location>
        <begin position="12"/>
        <end position="191"/>
    </location>
</feature>
<accession>A0A815YPX8</accession>
<keyword evidence="5" id="KW-1185">Reference proteome</keyword>
<organism evidence="3 5">
    <name type="scientific">Didymodactylos carnosus</name>
    <dbReference type="NCBI Taxonomy" id="1234261"/>
    <lineage>
        <taxon>Eukaryota</taxon>
        <taxon>Metazoa</taxon>
        <taxon>Spiralia</taxon>
        <taxon>Gnathifera</taxon>
        <taxon>Rotifera</taxon>
        <taxon>Eurotatoria</taxon>
        <taxon>Bdelloidea</taxon>
        <taxon>Philodinida</taxon>
        <taxon>Philodinidae</taxon>
        <taxon>Didymodactylos</taxon>
    </lineage>
</organism>
<feature type="region of interest" description="Disordered" evidence="1">
    <location>
        <begin position="252"/>
        <end position="271"/>
    </location>
</feature>